<accession>A0A238XL06</accession>
<dbReference type="Gene3D" id="3.40.50.300">
    <property type="entry name" value="P-loop containing nucleotide triphosphate hydrolases"/>
    <property type="match status" value="1"/>
</dbReference>
<feature type="domain" description="ORC1/DEAH AAA+ ATPase" evidence="2">
    <location>
        <begin position="28"/>
        <end position="142"/>
    </location>
</feature>
<dbReference type="SUPFAM" id="SSF52540">
    <property type="entry name" value="P-loop containing nucleoside triphosphate hydrolases"/>
    <property type="match status" value="1"/>
</dbReference>
<dbReference type="RefSeq" id="WP_089270864.1">
    <property type="nucleotide sequence ID" value="NZ_FZOC01000001.1"/>
</dbReference>
<dbReference type="AlphaFoldDB" id="A0A238XL06"/>
<keyword evidence="4" id="KW-1185">Reference proteome</keyword>
<evidence type="ECO:0000313" key="3">
    <source>
        <dbReference type="EMBL" id="SNR59390.1"/>
    </source>
</evidence>
<dbReference type="Proteomes" id="UP000198324">
    <property type="component" value="Unassembled WGS sequence"/>
</dbReference>
<dbReference type="OrthoDB" id="9797061at2"/>
<feature type="region of interest" description="Disordered" evidence="1">
    <location>
        <begin position="232"/>
        <end position="251"/>
    </location>
</feature>
<evidence type="ECO:0000313" key="4">
    <source>
        <dbReference type="Proteomes" id="UP000198324"/>
    </source>
</evidence>
<reference evidence="3 4" key="1">
    <citation type="submission" date="2017-06" db="EMBL/GenBank/DDBJ databases">
        <authorList>
            <person name="Kim H.J."/>
            <person name="Triplett B.A."/>
        </authorList>
    </citation>
    <scope>NUCLEOTIDE SEQUENCE [LARGE SCALE GENOMIC DNA]</scope>
    <source>
        <strain evidence="3 4">DSM 13116</strain>
    </source>
</reference>
<name>A0A238XL06_9BACT</name>
<dbReference type="InterPro" id="IPR027417">
    <property type="entry name" value="P-loop_NTPase"/>
</dbReference>
<dbReference type="EMBL" id="FZOC01000001">
    <property type="protein sequence ID" value="SNR59390.1"/>
    <property type="molecule type" value="Genomic_DNA"/>
</dbReference>
<dbReference type="GO" id="GO:0016887">
    <property type="term" value="F:ATP hydrolysis activity"/>
    <property type="evidence" value="ECO:0007669"/>
    <property type="project" value="InterPro"/>
</dbReference>
<protein>
    <recommendedName>
        <fullName evidence="2">ORC1/DEAH AAA+ ATPase domain-containing protein</fullName>
    </recommendedName>
</protein>
<dbReference type="PANTHER" id="PTHR35894">
    <property type="entry name" value="GENERAL SECRETION PATHWAY PROTEIN A-RELATED"/>
    <property type="match status" value="1"/>
</dbReference>
<evidence type="ECO:0000256" key="1">
    <source>
        <dbReference type="SAM" id="MobiDB-lite"/>
    </source>
</evidence>
<proteinExistence type="predicted"/>
<dbReference type="PANTHER" id="PTHR35894:SF5">
    <property type="entry name" value="MU-LIKE PROPHAGE FLUMU DNA TRANSPOSITION PROTEIN B"/>
    <property type="match status" value="1"/>
</dbReference>
<sequence length="251" mass="27607">MRKLFVKTENYKRFTSAVNAVEQRGAAEAGMLLVHGEPGFGKTQVVSRWAAEVGAVHLRANVDWTPRYFLVELHKALGIEAQGRAEEMFQSALKVITASNLPLVIDEAEFTLHNKAQVLEKVRDFSDRAEVTVILVGMERIQSSISKHKQISGRIAQVVEFKAAPLADVAQACELLSEVAIAPDLVSEVHRLSGGRMREVLNIIAAVERVAKLNGHERVGLEHVQGVPLSHDWRTRTPLTAKPGKGKGEGR</sequence>
<evidence type="ECO:0000259" key="2">
    <source>
        <dbReference type="Pfam" id="PF13401"/>
    </source>
</evidence>
<dbReference type="Pfam" id="PF13401">
    <property type="entry name" value="AAA_22"/>
    <property type="match status" value="1"/>
</dbReference>
<dbReference type="InterPro" id="IPR052026">
    <property type="entry name" value="ExeA_AAA_ATPase_DNA-bind"/>
</dbReference>
<gene>
    <name evidence="3" type="ORF">SAMN04488503_0224</name>
</gene>
<dbReference type="InterPro" id="IPR049945">
    <property type="entry name" value="AAA_22"/>
</dbReference>
<organism evidence="3 4">
    <name type="scientific">Humidesulfovibrio mexicanus</name>
    <dbReference type="NCBI Taxonomy" id="147047"/>
    <lineage>
        <taxon>Bacteria</taxon>
        <taxon>Pseudomonadati</taxon>
        <taxon>Thermodesulfobacteriota</taxon>
        <taxon>Desulfovibrionia</taxon>
        <taxon>Desulfovibrionales</taxon>
        <taxon>Desulfovibrionaceae</taxon>
        <taxon>Humidesulfovibrio</taxon>
    </lineage>
</organism>